<feature type="transmembrane region" description="Helical" evidence="8">
    <location>
        <begin position="253"/>
        <end position="275"/>
    </location>
</feature>
<evidence type="ECO:0000256" key="8">
    <source>
        <dbReference type="SAM" id="Phobius"/>
    </source>
</evidence>
<sequence length="495" mass="54247">MWTNPTLVAGLALTLAVAIWGLVDAPALGLFAARVVEFAFLTRGWFVMVLMSAIVIMAFYLMFSRYARLRLGQNDEKPEFSRATWITMMFAAGMGVGLLYWSVAEPLSHFVLARDYGPEPEAARRALLITNFHWGIHAWAMFGLTGLVIAYFSFRRGAPQLLSAPLAITYGNRPWTRHVGVLVNVAAIYAVAIGVAGSIGMGIFQVRDGIGIMLGGVATGPWLTAILFAALCVGFLLPLTVDLNRGMGRLSNAAFSIALALLLFVAISGPTYYVMNVLVDAFGAYVGDVIPRGFRTYTFFDDKVRGWFADWTLTYMVWWISWAPFVGVFIARISRGRTIREYLCAVIFLPSLFSVLWYGVFGGLGFYETLEGKRVLIEAVKTNIDSATFVLLDILPLAWLTQAAVIVSGFLFVITSVVSAALVLAMFTDRGNPEPSTRIKLTWGGIVAALGLAMILTGNIEVVRTIIVMAALPFLLILPLLYVTLLKALKSEKLE</sequence>
<evidence type="ECO:0000256" key="1">
    <source>
        <dbReference type="ARBA" id="ARBA00004651"/>
    </source>
</evidence>
<evidence type="ECO:0000313" key="9">
    <source>
        <dbReference type="EMBL" id="MCQ3829471.1"/>
    </source>
</evidence>
<feature type="transmembrane region" description="Helical" evidence="8">
    <location>
        <begin position="466"/>
        <end position="486"/>
    </location>
</feature>
<feature type="transmembrane region" description="Helical" evidence="8">
    <location>
        <begin position="313"/>
        <end position="331"/>
    </location>
</feature>
<organism evidence="9 10">
    <name type="scientific">Microbulbifer elongatus</name>
    <dbReference type="NCBI Taxonomy" id="86173"/>
    <lineage>
        <taxon>Bacteria</taxon>
        <taxon>Pseudomonadati</taxon>
        <taxon>Pseudomonadota</taxon>
        <taxon>Gammaproteobacteria</taxon>
        <taxon>Cellvibrionales</taxon>
        <taxon>Microbulbiferaceae</taxon>
        <taxon>Microbulbifer</taxon>
    </lineage>
</organism>
<evidence type="ECO:0000256" key="7">
    <source>
        <dbReference type="ARBA" id="ARBA00023136"/>
    </source>
</evidence>
<dbReference type="RefSeq" id="WP_255874310.1">
    <property type="nucleotide sequence ID" value="NZ_JACASI010000025.1"/>
</dbReference>
<feature type="transmembrane region" description="Helical" evidence="8">
    <location>
        <begin position="399"/>
        <end position="427"/>
    </location>
</feature>
<evidence type="ECO:0000313" key="10">
    <source>
        <dbReference type="Proteomes" id="UP001205566"/>
    </source>
</evidence>
<evidence type="ECO:0000256" key="2">
    <source>
        <dbReference type="ARBA" id="ARBA00005658"/>
    </source>
</evidence>
<dbReference type="PANTHER" id="PTHR30047">
    <property type="entry name" value="HIGH-AFFINITY CHOLINE TRANSPORT PROTEIN-RELATED"/>
    <property type="match status" value="1"/>
</dbReference>
<feature type="transmembrane region" description="Helical" evidence="8">
    <location>
        <begin position="134"/>
        <end position="154"/>
    </location>
</feature>
<name>A0ABT1P379_9GAMM</name>
<evidence type="ECO:0000256" key="4">
    <source>
        <dbReference type="ARBA" id="ARBA00022475"/>
    </source>
</evidence>
<evidence type="ECO:0000256" key="6">
    <source>
        <dbReference type="ARBA" id="ARBA00022989"/>
    </source>
</evidence>
<feature type="transmembrane region" description="Helical" evidence="8">
    <location>
        <begin position="439"/>
        <end position="460"/>
    </location>
</feature>
<keyword evidence="10" id="KW-1185">Reference proteome</keyword>
<dbReference type="InterPro" id="IPR000060">
    <property type="entry name" value="BCCT_transptr"/>
</dbReference>
<dbReference type="Proteomes" id="UP001205566">
    <property type="component" value="Unassembled WGS sequence"/>
</dbReference>
<proteinExistence type="inferred from homology"/>
<dbReference type="PANTHER" id="PTHR30047:SF7">
    <property type="entry name" value="HIGH-AFFINITY CHOLINE TRANSPORT PROTEIN"/>
    <property type="match status" value="1"/>
</dbReference>
<accession>A0ABT1P379</accession>
<feature type="transmembrane region" description="Helical" evidence="8">
    <location>
        <begin position="45"/>
        <end position="63"/>
    </location>
</feature>
<dbReference type="Pfam" id="PF02028">
    <property type="entry name" value="BCCT"/>
    <property type="match status" value="1"/>
</dbReference>
<keyword evidence="7 8" id="KW-0472">Membrane</keyword>
<gene>
    <name evidence="9" type="ORF">HXX02_08425</name>
</gene>
<feature type="transmembrane region" description="Helical" evidence="8">
    <location>
        <begin position="210"/>
        <end position="241"/>
    </location>
</feature>
<keyword evidence="6 8" id="KW-1133">Transmembrane helix</keyword>
<comment type="similarity">
    <text evidence="2">Belongs to the BCCT transporter (TC 2.A.15) family.</text>
</comment>
<reference evidence="9" key="1">
    <citation type="thesis" date="2020" institute="Technische Universitat Dresden" country="Dresden, Germany">
        <title>The Agarolytic System of Microbulbifer elongatus PORT2, Isolated from Batu Karas, Pangandaran West Java Indonesia.</title>
        <authorList>
            <person name="Anggraeni S.R."/>
        </authorList>
    </citation>
    <scope>NUCLEOTIDE SEQUENCE</scope>
    <source>
        <strain evidence="9">PORT2</strain>
    </source>
</reference>
<comment type="caution">
    <text evidence="9">The sequence shown here is derived from an EMBL/GenBank/DDBJ whole genome shotgun (WGS) entry which is preliminary data.</text>
</comment>
<feature type="transmembrane region" description="Helical" evidence="8">
    <location>
        <begin position="181"/>
        <end position="204"/>
    </location>
</feature>
<protein>
    <submittedName>
        <fullName evidence="9">BCCT family transporter</fullName>
    </submittedName>
</protein>
<dbReference type="EMBL" id="JACASI010000025">
    <property type="protein sequence ID" value="MCQ3829471.1"/>
    <property type="molecule type" value="Genomic_DNA"/>
</dbReference>
<keyword evidence="5 8" id="KW-0812">Transmembrane</keyword>
<feature type="transmembrane region" description="Helical" evidence="8">
    <location>
        <begin position="343"/>
        <end position="367"/>
    </location>
</feature>
<keyword evidence="4" id="KW-1003">Cell membrane</keyword>
<comment type="subcellular location">
    <subcellularLocation>
        <location evidence="1">Cell membrane</location>
        <topology evidence="1">Multi-pass membrane protein</topology>
    </subcellularLocation>
</comment>
<evidence type="ECO:0000256" key="3">
    <source>
        <dbReference type="ARBA" id="ARBA00022448"/>
    </source>
</evidence>
<feature type="transmembrane region" description="Helical" evidence="8">
    <location>
        <begin position="83"/>
        <end position="103"/>
    </location>
</feature>
<keyword evidence="3" id="KW-0813">Transport</keyword>
<evidence type="ECO:0000256" key="5">
    <source>
        <dbReference type="ARBA" id="ARBA00022692"/>
    </source>
</evidence>